<dbReference type="EMBL" id="KQ085895">
    <property type="protein sequence ID" value="KLO18377.1"/>
    <property type="molecule type" value="Genomic_DNA"/>
</dbReference>
<sequence>MTSSQHKWSLVKAVVLARAIGWTILILSSLLPAFDSSAALVLDRPFFSFLLRWDAFHFVHIAKEGYAYEHEFAFFPGTPSLMRFVSGLMAFFGLTSDNGFENLLVGGAIAGLASDTAIIVLYDLTNLIFESPSFAYLCSLLFLLSSSPATLRNAPYAEPFFAYFSFQGMLFCAKKRWILASMFFSAASIFRSNGVMLCIYLAWGILVQPIVSKPGPARISHIPVRTFVYCAALCTLPLLSLGYYQYYAYQSFCLPSPSRPWCSRTPPLVYTFVQAEYWNSGLFKYWTISQIPNFLLAAPVLILLFASSIYHAKNSLVLQFRLLLVGQPPLTRNTEPILQPAVAPYAIHAFVLSVTLLTSAHVQIALRLASSLPFTYWAAGNLWVRASRSEASDRNYGRWWTTWSIVWSLISLVLWSTFLPPA</sequence>
<dbReference type="PANTHER" id="PTHR12468">
    <property type="entry name" value="GPI MANNOSYLTRANSFERASE 2"/>
    <property type="match status" value="1"/>
</dbReference>
<evidence type="ECO:0000256" key="9">
    <source>
        <dbReference type="ARBA" id="ARBA00022824"/>
    </source>
</evidence>
<dbReference type="GO" id="GO:0006506">
    <property type="term" value="P:GPI anchor biosynthetic process"/>
    <property type="evidence" value="ECO:0007669"/>
    <property type="project" value="UniProtKB-UniPathway"/>
</dbReference>
<dbReference type="GO" id="GO:0031501">
    <property type="term" value="C:mannosyltransferase complex"/>
    <property type="evidence" value="ECO:0007669"/>
    <property type="project" value="TreeGrafter"/>
</dbReference>
<dbReference type="UniPathway" id="UPA00196"/>
<dbReference type="GO" id="GO:0004376">
    <property type="term" value="F:GPI mannosyltransferase activity"/>
    <property type="evidence" value="ECO:0007669"/>
    <property type="project" value="InterPro"/>
</dbReference>
<evidence type="ECO:0000256" key="8">
    <source>
        <dbReference type="ARBA" id="ARBA00022692"/>
    </source>
</evidence>
<dbReference type="InterPro" id="IPR007315">
    <property type="entry name" value="PIG-V/Gpi18"/>
</dbReference>
<keyword evidence="8 12" id="KW-0812">Transmembrane</keyword>
<feature type="transmembrane region" description="Helical" evidence="12">
    <location>
        <begin position="177"/>
        <end position="206"/>
    </location>
</feature>
<evidence type="ECO:0000256" key="6">
    <source>
        <dbReference type="ARBA" id="ARBA00022676"/>
    </source>
</evidence>
<dbReference type="PANTHER" id="PTHR12468:SF2">
    <property type="entry name" value="GPI MANNOSYLTRANSFERASE 2"/>
    <property type="match status" value="1"/>
</dbReference>
<dbReference type="InParanoid" id="A0A0H2S343"/>
<keyword evidence="14" id="KW-1185">Reference proteome</keyword>
<feature type="transmembrane region" description="Helical" evidence="12">
    <location>
        <begin position="104"/>
        <end position="122"/>
    </location>
</feature>
<feature type="transmembrane region" description="Helical" evidence="12">
    <location>
        <begin position="227"/>
        <end position="246"/>
    </location>
</feature>
<dbReference type="FunCoup" id="A0A0H2S343">
    <property type="interactions" value="59"/>
</dbReference>
<evidence type="ECO:0000256" key="11">
    <source>
        <dbReference type="ARBA" id="ARBA00023136"/>
    </source>
</evidence>
<dbReference type="GO" id="GO:0000009">
    <property type="term" value="F:alpha-1,6-mannosyltransferase activity"/>
    <property type="evidence" value="ECO:0007669"/>
    <property type="project" value="InterPro"/>
</dbReference>
<evidence type="ECO:0000256" key="5">
    <source>
        <dbReference type="ARBA" id="ARBA00022502"/>
    </source>
</evidence>
<protein>
    <recommendedName>
        <fullName evidence="4 12">GPI mannosyltransferase 2</fullName>
        <ecNumber evidence="12">2.4.1.-</ecNumber>
    </recommendedName>
</protein>
<dbReference type="Proteomes" id="UP000053477">
    <property type="component" value="Unassembled WGS sequence"/>
</dbReference>
<comment type="caution">
    <text evidence="12">Lacks conserved residue(s) required for the propagation of feature annotation.</text>
</comment>
<accession>A0A0H2S343</accession>
<feature type="transmembrane region" description="Helical" evidence="12">
    <location>
        <begin position="396"/>
        <end position="418"/>
    </location>
</feature>
<name>A0A0H2S343_9AGAM</name>
<keyword evidence="9 12" id="KW-0256">Endoplasmic reticulum</keyword>
<dbReference type="Pfam" id="PF04188">
    <property type="entry name" value="Mannosyl_trans2"/>
    <property type="match status" value="1"/>
</dbReference>
<dbReference type="AlphaFoldDB" id="A0A0H2S343"/>
<evidence type="ECO:0000256" key="7">
    <source>
        <dbReference type="ARBA" id="ARBA00022679"/>
    </source>
</evidence>
<keyword evidence="5 12" id="KW-0337">GPI-anchor biosynthesis</keyword>
<evidence type="ECO:0000256" key="1">
    <source>
        <dbReference type="ARBA" id="ARBA00004477"/>
    </source>
</evidence>
<keyword evidence="7 12" id="KW-0808">Transferase</keyword>
<gene>
    <name evidence="13" type="ORF">SCHPADRAFT_866733</name>
</gene>
<feature type="transmembrane region" description="Helical" evidence="12">
    <location>
        <begin position="291"/>
        <end position="312"/>
    </location>
</feature>
<keyword evidence="11 12" id="KW-0472">Membrane</keyword>
<comment type="similarity">
    <text evidence="3 12">Belongs to the PIGV family.</text>
</comment>
<evidence type="ECO:0000313" key="13">
    <source>
        <dbReference type="EMBL" id="KLO18377.1"/>
    </source>
</evidence>
<comment type="function">
    <text evidence="12">Mannosyltransferase involved in glycosylphosphatidylinositol-anchor biosynthesis.</text>
</comment>
<evidence type="ECO:0000256" key="10">
    <source>
        <dbReference type="ARBA" id="ARBA00022989"/>
    </source>
</evidence>
<keyword evidence="10 12" id="KW-1133">Transmembrane helix</keyword>
<feature type="transmembrane region" description="Helical" evidence="12">
    <location>
        <begin position="20"/>
        <end position="42"/>
    </location>
</feature>
<evidence type="ECO:0000313" key="14">
    <source>
        <dbReference type="Proteomes" id="UP000053477"/>
    </source>
</evidence>
<feature type="transmembrane region" description="Helical" evidence="12">
    <location>
        <begin position="72"/>
        <end position="92"/>
    </location>
</feature>
<reference evidence="13 14" key="1">
    <citation type="submission" date="2015-04" db="EMBL/GenBank/DDBJ databases">
        <title>Complete genome sequence of Schizopora paradoxa KUC8140, a cosmopolitan wood degrader in East Asia.</title>
        <authorList>
            <consortium name="DOE Joint Genome Institute"/>
            <person name="Min B."/>
            <person name="Park H."/>
            <person name="Jang Y."/>
            <person name="Kim J.-J."/>
            <person name="Kim K.H."/>
            <person name="Pangilinan J."/>
            <person name="Lipzen A."/>
            <person name="Riley R."/>
            <person name="Grigoriev I.V."/>
            <person name="Spatafora J.W."/>
            <person name="Choi I.-G."/>
        </authorList>
    </citation>
    <scope>NUCLEOTIDE SEQUENCE [LARGE SCALE GENOMIC DNA]</scope>
    <source>
        <strain evidence="13 14">KUC8140</strain>
    </source>
</reference>
<organism evidence="13 14">
    <name type="scientific">Schizopora paradoxa</name>
    <dbReference type="NCBI Taxonomy" id="27342"/>
    <lineage>
        <taxon>Eukaryota</taxon>
        <taxon>Fungi</taxon>
        <taxon>Dikarya</taxon>
        <taxon>Basidiomycota</taxon>
        <taxon>Agaricomycotina</taxon>
        <taxon>Agaricomycetes</taxon>
        <taxon>Hymenochaetales</taxon>
        <taxon>Schizoporaceae</taxon>
        <taxon>Schizopora</taxon>
    </lineage>
</organism>
<keyword evidence="6 12" id="KW-0328">Glycosyltransferase</keyword>
<comment type="subcellular location">
    <subcellularLocation>
        <location evidence="1 12">Endoplasmic reticulum membrane</location>
        <topology evidence="1 12">Multi-pass membrane protein</topology>
    </subcellularLocation>
</comment>
<evidence type="ECO:0000256" key="2">
    <source>
        <dbReference type="ARBA" id="ARBA00004687"/>
    </source>
</evidence>
<dbReference type="EC" id="2.4.1.-" evidence="12"/>
<dbReference type="STRING" id="27342.A0A0H2S343"/>
<proteinExistence type="inferred from homology"/>
<evidence type="ECO:0000256" key="3">
    <source>
        <dbReference type="ARBA" id="ARBA00008698"/>
    </source>
</evidence>
<dbReference type="GO" id="GO:0005789">
    <property type="term" value="C:endoplasmic reticulum membrane"/>
    <property type="evidence" value="ECO:0007669"/>
    <property type="project" value="UniProtKB-SubCell"/>
</dbReference>
<comment type="pathway">
    <text evidence="2 12">Glycolipid biosynthesis; glycosylphosphatidylinositol-anchor biosynthesis.</text>
</comment>
<evidence type="ECO:0000256" key="12">
    <source>
        <dbReference type="RuleBase" id="RU363112"/>
    </source>
</evidence>
<dbReference type="OrthoDB" id="10252502at2759"/>
<evidence type="ECO:0000256" key="4">
    <source>
        <dbReference type="ARBA" id="ARBA00013795"/>
    </source>
</evidence>